<dbReference type="PANTHER" id="PTHR31578">
    <property type="entry name" value="PROTEIN CBG21223-RELATED"/>
    <property type="match status" value="1"/>
</dbReference>
<keyword evidence="1" id="KW-1185">Reference proteome</keyword>
<name>A0A0R3RS78_9BILA</name>
<organism evidence="1 2">
    <name type="scientific">Elaeophora elaphi</name>
    <dbReference type="NCBI Taxonomy" id="1147741"/>
    <lineage>
        <taxon>Eukaryota</taxon>
        <taxon>Metazoa</taxon>
        <taxon>Ecdysozoa</taxon>
        <taxon>Nematoda</taxon>
        <taxon>Chromadorea</taxon>
        <taxon>Rhabditida</taxon>
        <taxon>Spirurina</taxon>
        <taxon>Spiruromorpha</taxon>
        <taxon>Filarioidea</taxon>
        <taxon>Onchocercidae</taxon>
        <taxon>Elaeophora</taxon>
    </lineage>
</organism>
<dbReference type="Proteomes" id="UP000050640">
    <property type="component" value="Unplaced"/>
</dbReference>
<evidence type="ECO:0000313" key="2">
    <source>
        <dbReference type="WBParaSite" id="EEL_0000465701-mRNA-1"/>
    </source>
</evidence>
<protein>
    <submittedName>
        <fullName evidence="2">WWE domain-containing protein</fullName>
    </submittedName>
</protein>
<sequence>MPNPPAKEDEWAFDPTGSLRYFNTKEIITDWVSGMNGSNANANIIRCGDSSRFYGKINGKAHCSLFHIAEKAESLQGTSLSDTCNTRDHQNHHRHVMINEWIDLLMIHDQRMKKLIKALNENLNIHLGGNPEQYVALWHQQGESVWVEFGIIMEKLEKANICNEKASTAFGEKEDVLVRSSVQKQIILFRRAKPSYKFDQSPNALPRTIITD</sequence>
<evidence type="ECO:0000313" key="1">
    <source>
        <dbReference type="Proteomes" id="UP000050640"/>
    </source>
</evidence>
<accession>A0A0R3RS78</accession>
<dbReference type="PANTHER" id="PTHR31578:SF3">
    <property type="entry name" value="NEMATODE SPECIFIC PEPTIDE FAMILY"/>
    <property type="match status" value="1"/>
</dbReference>
<reference evidence="2" key="1">
    <citation type="submission" date="2017-02" db="UniProtKB">
        <authorList>
            <consortium name="WormBaseParasite"/>
        </authorList>
    </citation>
    <scope>IDENTIFICATION</scope>
</reference>
<proteinExistence type="predicted"/>
<dbReference type="AlphaFoldDB" id="A0A0R3RS78"/>
<dbReference type="InterPro" id="IPR021010">
    <property type="entry name" value="Cytosolic_motility_protein"/>
</dbReference>
<dbReference type="WBParaSite" id="EEL_0000465701-mRNA-1">
    <property type="protein sequence ID" value="EEL_0000465701-mRNA-1"/>
    <property type="gene ID" value="EEL_0000465701"/>
</dbReference>
<dbReference type="SUPFAM" id="SSF141739">
    <property type="entry name" value="MFPT repeat-like"/>
    <property type="match status" value="1"/>
</dbReference>